<reference evidence="4" key="1">
    <citation type="submission" date="2020-08" db="EMBL/GenBank/DDBJ databases">
        <title>Multicomponent nature underlies the extraordinary mechanical properties of spider dragline silk.</title>
        <authorList>
            <person name="Kono N."/>
            <person name="Nakamura H."/>
            <person name="Mori M."/>
            <person name="Yoshida Y."/>
            <person name="Ohtoshi R."/>
            <person name="Malay A.D."/>
            <person name="Moran D.A.P."/>
            <person name="Tomita M."/>
            <person name="Numata K."/>
            <person name="Arakawa K."/>
        </authorList>
    </citation>
    <scope>NUCLEOTIDE SEQUENCE</scope>
</reference>
<dbReference type="OrthoDB" id="5957375at2759"/>
<keyword evidence="1" id="KW-0863">Zinc-finger</keyword>
<dbReference type="PROSITE" id="PS50158">
    <property type="entry name" value="ZF_CCHC"/>
    <property type="match status" value="1"/>
</dbReference>
<keyword evidence="2" id="KW-0175">Coiled coil</keyword>
<dbReference type="GO" id="GO:0003676">
    <property type="term" value="F:nucleic acid binding"/>
    <property type="evidence" value="ECO:0007669"/>
    <property type="project" value="InterPro"/>
</dbReference>
<sequence length="362" mass="41382">MVKTRSQATMADSDNAELLAEIKKSMEAGQEEMRIGQEETNKEMEKGQDEMRVLVETQVEVIKEHVNTCIEKIEEHVQSVKREINEVKSEVQEEISFLEKRLCDLEERPINSLPSSEVIYSTPTVKSLTFDGQPSWSVFKTQFDVESSSNGWTSRVKASQLVASLRGSEAEVLQGIPAGNLMDLTTIERALESRFGDSHLTQFYRTELKTRRQKPSESLQVLAADAERLMTLAYAECPLDIRGSLAAQYFIDAIRDEDTQHSTRLMDAKDLKLALAYSMKYEAARTVSKTSNHVRSLEVEDDSKKKEDKFEYLFDRLEKLLNNCITEKKNATRRNPNVTCWQCNRKGHLQRDCQGIKPNQEN</sequence>
<feature type="coiled-coil region" evidence="2">
    <location>
        <begin position="70"/>
        <end position="101"/>
    </location>
</feature>
<dbReference type="EMBL" id="BMAW01008854">
    <property type="protein sequence ID" value="GFT10643.1"/>
    <property type="molecule type" value="Genomic_DNA"/>
</dbReference>
<dbReference type="PANTHER" id="PTHR45823">
    <property type="entry name" value="T-SNARE COILED-COIL HOMOLOGY DOMAIN-CONTAINING PROTEIN"/>
    <property type="match status" value="1"/>
</dbReference>
<gene>
    <name evidence="4" type="primary">AVEN_32585_1</name>
    <name evidence="4" type="ORF">NPIL_215671</name>
</gene>
<dbReference type="Proteomes" id="UP000887013">
    <property type="component" value="Unassembled WGS sequence"/>
</dbReference>
<evidence type="ECO:0000259" key="3">
    <source>
        <dbReference type="PROSITE" id="PS50158"/>
    </source>
</evidence>
<name>A0A8X6NEA2_NEPPI</name>
<dbReference type="InterPro" id="IPR001878">
    <property type="entry name" value="Znf_CCHC"/>
</dbReference>
<organism evidence="4 5">
    <name type="scientific">Nephila pilipes</name>
    <name type="common">Giant wood spider</name>
    <name type="synonym">Nephila maculata</name>
    <dbReference type="NCBI Taxonomy" id="299642"/>
    <lineage>
        <taxon>Eukaryota</taxon>
        <taxon>Metazoa</taxon>
        <taxon>Ecdysozoa</taxon>
        <taxon>Arthropoda</taxon>
        <taxon>Chelicerata</taxon>
        <taxon>Arachnida</taxon>
        <taxon>Araneae</taxon>
        <taxon>Araneomorphae</taxon>
        <taxon>Entelegynae</taxon>
        <taxon>Araneoidea</taxon>
        <taxon>Nephilidae</taxon>
        <taxon>Nephila</taxon>
    </lineage>
</organism>
<comment type="caution">
    <text evidence="4">The sequence shown here is derived from an EMBL/GenBank/DDBJ whole genome shotgun (WGS) entry which is preliminary data.</text>
</comment>
<evidence type="ECO:0000313" key="5">
    <source>
        <dbReference type="Proteomes" id="UP000887013"/>
    </source>
</evidence>
<dbReference type="PANTHER" id="PTHR45823:SF1">
    <property type="entry name" value="T-SNARE COILED-COIL HOMOLOGY DOMAIN-CONTAINING PROTEIN"/>
    <property type="match status" value="1"/>
</dbReference>
<feature type="domain" description="CCHC-type" evidence="3">
    <location>
        <begin position="340"/>
        <end position="353"/>
    </location>
</feature>
<proteinExistence type="predicted"/>
<dbReference type="InterPro" id="IPR036875">
    <property type="entry name" value="Znf_CCHC_sf"/>
</dbReference>
<protein>
    <submittedName>
        <fullName evidence="4">CCHC-type domain-containing protein</fullName>
    </submittedName>
</protein>
<evidence type="ECO:0000313" key="4">
    <source>
        <dbReference type="EMBL" id="GFT10643.1"/>
    </source>
</evidence>
<keyword evidence="1" id="KW-0479">Metal-binding</keyword>
<dbReference type="SUPFAM" id="SSF57756">
    <property type="entry name" value="Retrovirus zinc finger-like domains"/>
    <property type="match status" value="1"/>
</dbReference>
<dbReference type="GO" id="GO:0008270">
    <property type="term" value="F:zinc ion binding"/>
    <property type="evidence" value="ECO:0007669"/>
    <property type="project" value="UniProtKB-KW"/>
</dbReference>
<keyword evidence="1" id="KW-0862">Zinc</keyword>
<evidence type="ECO:0000256" key="1">
    <source>
        <dbReference type="PROSITE-ProRule" id="PRU00047"/>
    </source>
</evidence>
<evidence type="ECO:0000256" key="2">
    <source>
        <dbReference type="SAM" id="Coils"/>
    </source>
</evidence>
<keyword evidence="5" id="KW-1185">Reference proteome</keyword>
<dbReference type="AlphaFoldDB" id="A0A8X6NEA2"/>
<accession>A0A8X6NEA2</accession>